<reference evidence="1" key="1">
    <citation type="submission" date="2022-11" db="EMBL/GenBank/DDBJ databases">
        <title>Genome Resource of Sclerotinia nivalis Strain SnTB1, a Plant Pathogen Isolated from American Ginseng.</title>
        <authorList>
            <person name="Fan S."/>
        </authorList>
    </citation>
    <scope>NUCLEOTIDE SEQUENCE</scope>
    <source>
        <strain evidence="1">SnTB1</strain>
    </source>
</reference>
<proteinExistence type="predicted"/>
<evidence type="ECO:0000313" key="1">
    <source>
        <dbReference type="EMBL" id="KAJ8060687.1"/>
    </source>
</evidence>
<gene>
    <name evidence="1" type="ORF">OCU04_010992</name>
</gene>
<organism evidence="1 2">
    <name type="scientific">Sclerotinia nivalis</name>
    <dbReference type="NCBI Taxonomy" id="352851"/>
    <lineage>
        <taxon>Eukaryota</taxon>
        <taxon>Fungi</taxon>
        <taxon>Dikarya</taxon>
        <taxon>Ascomycota</taxon>
        <taxon>Pezizomycotina</taxon>
        <taxon>Leotiomycetes</taxon>
        <taxon>Helotiales</taxon>
        <taxon>Sclerotiniaceae</taxon>
        <taxon>Sclerotinia</taxon>
    </lineage>
</organism>
<dbReference type="Proteomes" id="UP001152300">
    <property type="component" value="Unassembled WGS sequence"/>
</dbReference>
<dbReference type="SUPFAM" id="SSF57756">
    <property type="entry name" value="Retrovirus zinc finger-like domains"/>
    <property type="match status" value="1"/>
</dbReference>
<keyword evidence="2" id="KW-1185">Reference proteome</keyword>
<dbReference type="InterPro" id="IPR036875">
    <property type="entry name" value="Znf_CCHC_sf"/>
</dbReference>
<evidence type="ECO:0000313" key="2">
    <source>
        <dbReference type="Proteomes" id="UP001152300"/>
    </source>
</evidence>
<name>A0A9X0AD85_9HELO</name>
<dbReference type="GO" id="GO:0008270">
    <property type="term" value="F:zinc ion binding"/>
    <property type="evidence" value="ECO:0007669"/>
    <property type="project" value="InterPro"/>
</dbReference>
<dbReference type="EMBL" id="JAPEIS010000013">
    <property type="protein sequence ID" value="KAJ8060687.1"/>
    <property type="molecule type" value="Genomic_DNA"/>
</dbReference>
<dbReference type="GO" id="GO:0003676">
    <property type="term" value="F:nucleic acid binding"/>
    <property type="evidence" value="ECO:0007669"/>
    <property type="project" value="InterPro"/>
</dbReference>
<sequence>MPVGDPMDLNSQRRINKRERGECFCCGSADHCVKDCPFLDNRPVQARASLTSLALLSPVPFSGQIQLYAMSLYSLFLPGSPSSGNGVCLV</sequence>
<accession>A0A9X0AD85</accession>
<protein>
    <recommendedName>
        <fullName evidence="3">CCHC-type domain-containing protein</fullName>
    </recommendedName>
</protein>
<comment type="caution">
    <text evidence="1">The sequence shown here is derived from an EMBL/GenBank/DDBJ whole genome shotgun (WGS) entry which is preliminary data.</text>
</comment>
<evidence type="ECO:0008006" key="3">
    <source>
        <dbReference type="Google" id="ProtNLM"/>
    </source>
</evidence>
<dbReference type="AlphaFoldDB" id="A0A9X0AD85"/>